<keyword evidence="1" id="KW-0732">Signal</keyword>
<evidence type="ECO:0000313" key="3">
    <source>
        <dbReference type="Proteomes" id="UP000316252"/>
    </source>
</evidence>
<gene>
    <name evidence="2" type="ORF">FJ657_03755</name>
</gene>
<evidence type="ECO:0000256" key="1">
    <source>
        <dbReference type="SAM" id="SignalP"/>
    </source>
</evidence>
<dbReference type="PROSITE" id="PS51318">
    <property type="entry name" value="TAT"/>
    <property type="match status" value="1"/>
</dbReference>
<organism evidence="2 3">
    <name type="scientific">Schumannella soli</name>
    <dbReference type="NCBI Taxonomy" id="2590779"/>
    <lineage>
        <taxon>Bacteria</taxon>
        <taxon>Bacillati</taxon>
        <taxon>Actinomycetota</taxon>
        <taxon>Actinomycetes</taxon>
        <taxon>Micrococcales</taxon>
        <taxon>Microbacteriaceae</taxon>
        <taxon>Schumannella</taxon>
    </lineage>
</organism>
<dbReference type="NCBIfam" id="NF038134">
    <property type="entry name" value="choice_anch_M"/>
    <property type="match status" value="1"/>
</dbReference>
<dbReference type="Proteomes" id="UP000316252">
    <property type="component" value="Unassembled WGS sequence"/>
</dbReference>
<reference evidence="2 3" key="1">
    <citation type="submission" date="2019-06" db="EMBL/GenBank/DDBJ databases">
        <authorList>
            <person name="Li F."/>
        </authorList>
    </citation>
    <scope>NUCLEOTIDE SEQUENCE [LARGE SCALE GENOMIC DNA]</scope>
    <source>
        <strain evidence="2 3">10F1D-1</strain>
    </source>
</reference>
<name>A0A506Y7D7_9MICO</name>
<dbReference type="EMBL" id="VHQG01000001">
    <property type="protein sequence ID" value="TPW77773.1"/>
    <property type="molecule type" value="Genomic_DNA"/>
</dbReference>
<evidence type="ECO:0008006" key="4">
    <source>
        <dbReference type="Google" id="ProtNLM"/>
    </source>
</evidence>
<dbReference type="NCBIfam" id="TIGR03769">
    <property type="entry name" value="P_ac_wall_RPT"/>
    <property type="match status" value="1"/>
</dbReference>
<dbReference type="RefSeq" id="WP_141162300.1">
    <property type="nucleotide sequence ID" value="NZ_VHQG01000001.1"/>
</dbReference>
<evidence type="ECO:0000313" key="2">
    <source>
        <dbReference type="EMBL" id="TPW77773.1"/>
    </source>
</evidence>
<sequence>MTLSTSPARTAARGRRTGLATAIAAATLALTFGAVTSSASAADLSSGHVDYVSVAANGASALKLGTNYEDTAWVSSSTYTLKVPSTTGASGTGYILPETSAEAASRGVPFAGFSGDESLRSVGFVAGDTVAIKLDSVTFAPAAGVTGTGTVTVTQGGAAWYGAAGSSHTFTVTGTSDEAFHQHAKWVFSKAGTYTLKFSATGKGKSAGSTTYTVKAGV</sequence>
<feature type="signal peptide" evidence="1">
    <location>
        <begin position="1"/>
        <end position="41"/>
    </location>
</feature>
<dbReference type="InterPro" id="IPR006311">
    <property type="entry name" value="TAT_signal"/>
</dbReference>
<dbReference type="InterPro" id="IPR022435">
    <property type="entry name" value="Surface-anchored_actinobac"/>
</dbReference>
<proteinExistence type="predicted"/>
<keyword evidence="3" id="KW-1185">Reference proteome</keyword>
<accession>A0A506Y7D7</accession>
<comment type="caution">
    <text evidence="2">The sequence shown here is derived from an EMBL/GenBank/DDBJ whole genome shotgun (WGS) entry which is preliminary data.</text>
</comment>
<dbReference type="AlphaFoldDB" id="A0A506Y7D7"/>
<feature type="chain" id="PRO_5021484256" description="Surface-anchored protein" evidence="1">
    <location>
        <begin position="42"/>
        <end position="218"/>
    </location>
</feature>
<protein>
    <recommendedName>
        <fullName evidence="4">Surface-anchored protein</fullName>
    </recommendedName>
</protein>
<dbReference type="OrthoDB" id="4424311at2"/>